<evidence type="ECO:0000256" key="2">
    <source>
        <dbReference type="ARBA" id="ARBA00022622"/>
    </source>
</evidence>
<comment type="subcellular location">
    <subcellularLocation>
        <location evidence="1">Membrane</location>
        <topology evidence="1">Lipid-anchor</topology>
        <topology evidence="1">GPI-anchor</topology>
    </subcellularLocation>
</comment>
<dbReference type="PANTHER" id="PTHR33562">
    <property type="entry name" value="ATILLA, ISOFORM B-RELATED-RELATED"/>
    <property type="match status" value="1"/>
</dbReference>
<keyword evidence="12" id="KW-1185">Reference proteome</keyword>
<evidence type="ECO:0000256" key="1">
    <source>
        <dbReference type="ARBA" id="ARBA00004589"/>
    </source>
</evidence>
<dbReference type="GO" id="GO:0030431">
    <property type="term" value="P:sleep"/>
    <property type="evidence" value="ECO:0007669"/>
    <property type="project" value="InterPro"/>
</dbReference>
<feature type="signal peptide" evidence="10">
    <location>
        <begin position="1"/>
        <end position="24"/>
    </location>
</feature>
<evidence type="ECO:0008006" key="13">
    <source>
        <dbReference type="Google" id="ProtNLM"/>
    </source>
</evidence>
<dbReference type="OrthoDB" id="6329445at2759"/>
<dbReference type="Pfam" id="PF17064">
    <property type="entry name" value="QVR"/>
    <property type="match status" value="1"/>
</dbReference>
<keyword evidence="5 9" id="KW-1133">Transmembrane helix</keyword>
<keyword evidence="8" id="KW-0449">Lipoprotein</keyword>
<dbReference type="EMBL" id="CAJNRD030001117">
    <property type="protein sequence ID" value="CAG5076751.1"/>
    <property type="molecule type" value="Genomic_DNA"/>
</dbReference>
<feature type="chain" id="PRO_5035262313" description="Protein sleepless" evidence="10">
    <location>
        <begin position="25"/>
        <end position="170"/>
    </location>
</feature>
<dbReference type="Proteomes" id="UP000786811">
    <property type="component" value="Unassembled WGS sequence"/>
</dbReference>
<keyword evidence="4 10" id="KW-0732">Signal</keyword>
<reference evidence="11" key="1">
    <citation type="submission" date="2021-04" db="EMBL/GenBank/DDBJ databases">
        <authorList>
            <person name="Chebbi M.A.C M."/>
        </authorList>
    </citation>
    <scope>NUCLEOTIDE SEQUENCE</scope>
</reference>
<evidence type="ECO:0000313" key="11">
    <source>
        <dbReference type="EMBL" id="CAG5076751.1"/>
    </source>
</evidence>
<evidence type="ECO:0000256" key="10">
    <source>
        <dbReference type="SAM" id="SignalP"/>
    </source>
</evidence>
<dbReference type="InterPro" id="IPR050975">
    <property type="entry name" value="Sleep_regulator"/>
</dbReference>
<dbReference type="GO" id="GO:0032222">
    <property type="term" value="P:regulation of synaptic transmission, cholinergic"/>
    <property type="evidence" value="ECO:0007669"/>
    <property type="project" value="InterPro"/>
</dbReference>
<evidence type="ECO:0000256" key="7">
    <source>
        <dbReference type="ARBA" id="ARBA00023180"/>
    </source>
</evidence>
<evidence type="ECO:0000256" key="5">
    <source>
        <dbReference type="ARBA" id="ARBA00022989"/>
    </source>
</evidence>
<evidence type="ECO:0000256" key="9">
    <source>
        <dbReference type="SAM" id="Phobius"/>
    </source>
</evidence>
<name>A0A8J2H5V1_COTCN</name>
<evidence type="ECO:0000256" key="6">
    <source>
        <dbReference type="ARBA" id="ARBA00023136"/>
    </source>
</evidence>
<dbReference type="PANTHER" id="PTHR33562:SF29">
    <property type="entry name" value="PROTEIN SLEEPLESS"/>
    <property type="match status" value="1"/>
</dbReference>
<comment type="caution">
    <text evidence="11">The sequence shown here is derived from an EMBL/GenBank/DDBJ whole genome shotgun (WGS) entry which is preliminary data.</text>
</comment>
<sequence>MKFNERRQLWIIVIIALSSAPSEGSEEGISCYKCTVAPLRGSPEASSQICSQFKENRHFQVYCPKSTMCMKRTIYHRLVNGSIINTSIERDCASQLDIFQAYDYNDRQWRQQEEIVQTAYPEDCFIGEDRGSPGGPPEYCFCRYNLCNNSKSNRGTFILTVIVLFLMILH</sequence>
<dbReference type="AlphaFoldDB" id="A0A8J2H5V1"/>
<accession>A0A8J2H5V1</accession>
<evidence type="ECO:0000256" key="4">
    <source>
        <dbReference type="ARBA" id="ARBA00022729"/>
    </source>
</evidence>
<evidence type="ECO:0000313" key="12">
    <source>
        <dbReference type="Proteomes" id="UP000786811"/>
    </source>
</evidence>
<dbReference type="GO" id="GO:0098552">
    <property type="term" value="C:side of membrane"/>
    <property type="evidence" value="ECO:0007669"/>
    <property type="project" value="UniProtKB-KW"/>
</dbReference>
<organism evidence="11 12">
    <name type="scientific">Cotesia congregata</name>
    <name type="common">Parasitoid wasp</name>
    <name type="synonym">Apanteles congregatus</name>
    <dbReference type="NCBI Taxonomy" id="51543"/>
    <lineage>
        <taxon>Eukaryota</taxon>
        <taxon>Metazoa</taxon>
        <taxon>Ecdysozoa</taxon>
        <taxon>Arthropoda</taxon>
        <taxon>Hexapoda</taxon>
        <taxon>Insecta</taxon>
        <taxon>Pterygota</taxon>
        <taxon>Neoptera</taxon>
        <taxon>Endopterygota</taxon>
        <taxon>Hymenoptera</taxon>
        <taxon>Apocrita</taxon>
        <taxon>Ichneumonoidea</taxon>
        <taxon>Braconidae</taxon>
        <taxon>Microgastrinae</taxon>
        <taxon>Cotesia</taxon>
    </lineage>
</organism>
<gene>
    <name evidence="11" type="ORF">HICCMSTLAB_LOCUS2267</name>
</gene>
<protein>
    <recommendedName>
        <fullName evidence="13">Protein sleepless</fullName>
    </recommendedName>
</protein>
<evidence type="ECO:0000256" key="8">
    <source>
        <dbReference type="ARBA" id="ARBA00023288"/>
    </source>
</evidence>
<proteinExistence type="predicted"/>
<keyword evidence="7" id="KW-0325">Glycoprotein</keyword>
<dbReference type="InterPro" id="IPR031424">
    <property type="entry name" value="QVR-like"/>
</dbReference>
<keyword evidence="6 9" id="KW-0472">Membrane</keyword>
<keyword evidence="3 9" id="KW-0812">Transmembrane</keyword>
<keyword evidence="2" id="KW-0336">GPI-anchor</keyword>
<evidence type="ECO:0000256" key="3">
    <source>
        <dbReference type="ARBA" id="ARBA00022692"/>
    </source>
</evidence>
<feature type="transmembrane region" description="Helical" evidence="9">
    <location>
        <begin position="152"/>
        <end position="169"/>
    </location>
</feature>